<evidence type="ECO:0000256" key="6">
    <source>
        <dbReference type="ARBA" id="ARBA00038129"/>
    </source>
</evidence>
<evidence type="ECO:0000256" key="2">
    <source>
        <dbReference type="ARBA" id="ARBA00023015"/>
    </source>
</evidence>
<evidence type="ECO:0000313" key="9">
    <source>
        <dbReference type="EMBL" id="CEQ41033.1"/>
    </source>
</evidence>
<evidence type="ECO:0000313" key="10">
    <source>
        <dbReference type="Proteomes" id="UP000243876"/>
    </source>
</evidence>
<dbReference type="InterPro" id="IPR009072">
    <property type="entry name" value="Histone-fold"/>
</dbReference>
<evidence type="ECO:0000256" key="4">
    <source>
        <dbReference type="ARBA" id="ARBA00023163"/>
    </source>
</evidence>
<dbReference type="Proteomes" id="UP000243876">
    <property type="component" value="Unassembled WGS sequence"/>
</dbReference>
<keyword evidence="4" id="KW-0804">Transcription</keyword>
<feature type="region of interest" description="Disordered" evidence="7">
    <location>
        <begin position="117"/>
        <end position="156"/>
    </location>
</feature>
<keyword evidence="3" id="KW-0238">DNA-binding</keyword>
<dbReference type="CDD" id="cd22908">
    <property type="entry name" value="HFD_NFYC-like"/>
    <property type="match status" value="1"/>
</dbReference>
<keyword evidence="10" id="KW-1185">Reference proteome</keyword>
<reference evidence="10" key="1">
    <citation type="submission" date="2015-02" db="EMBL/GenBank/DDBJ databases">
        <authorList>
            <person name="Gon?alves P."/>
        </authorList>
    </citation>
    <scope>NUCLEOTIDE SEQUENCE [LARGE SCALE GENOMIC DNA]</scope>
</reference>
<gene>
    <name evidence="9" type="primary">SPOSA6832_02705</name>
</gene>
<dbReference type="PANTHER" id="PTHR10252:SF8">
    <property type="entry name" value="NUCLEAR TRANSCRIPTION FACTOR Y SUBUNIT GAMMA"/>
    <property type="match status" value="1"/>
</dbReference>
<evidence type="ECO:0000256" key="3">
    <source>
        <dbReference type="ARBA" id="ARBA00023125"/>
    </source>
</evidence>
<evidence type="ECO:0000256" key="5">
    <source>
        <dbReference type="ARBA" id="ARBA00023242"/>
    </source>
</evidence>
<keyword evidence="2" id="KW-0805">Transcription regulation</keyword>
<name>A0A0D6EMQ8_SPOSA</name>
<protein>
    <submittedName>
        <fullName evidence="9">SPOSA6832_02705-mRNA-1:cds</fullName>
    </submittedName>
</protein>
<accession>A0A0D6EMQ8</accession>
<dbReference type="GO" id="GO:0046982">
    <property type="term" value="F:protein heterodimerization activity"/>
    <property type="evidence" value="ECO:0007669"/>
    <property type="project" value="InterPro"/>
</dbReference>
<evidence type="ECO:0000256" key="1">
    <source>
        <dbReference type="ARBA" id="ARBA00004123"/>
    </source>
</evidence>
<dbReference type="PANTHER" id="PTHR10252">
    <property type="entry name" value="HISTONE-LIKE TRANSCRIPTION FACTOR CCAAT-RELATED"/>
    <property type="match status" value="1"/>
</dbReference>
<dbReference type="InterPro" id="IPR003958">
    <property type="entry name" value="CBFA_NFYB_domain"/>
</dbReference>
<feature type="compositionally biased region" description="Low complexity" evidence="7">
    <location>
        <begin position="118"/>
        <end position="138"/>
    </location>
</feature>
<proteinExistence type="inferred from homology"/>
<evidence type="ECO:0000259" key="8">
    <source>
        <dbReference type="Pfam" id="PF00808"/>
    </source>
</evidence>
<comment type="similarity">
    <text evidence="6">Belongs to the NFYC/HAP5 subunit family.</text>
</comment>
<dbReference type="Pfam" id="PF00808">
    <property type="entry name" value="CBFD_NFYB_HMF"/>
    <property type="match status" value="1"/>
</dbReference>
<dbReference type="Gene3D" id="1.10.20.10">
    <property type="entry name" value="Histone, subunit A"/>
    <property type="match status" value="1"/>
</dbReference>
<dbReference type="EMBL" id="CENE01000011">
    <property type="protein sequence ID" value="CEQ41033.1"/>
    <property type="molecule type" value="Genomic_DNA"/>
</dbReference>
<comment type="subcellular location">
    <subcellularLocation>
        <location evidence="1">Nucleus</location>
    </subcellularLocation>
</comment>
<dbReference type="GO" id="GO:0001228">
    <property type="term" value="F:DNA-binding transcription activator activity, RNA polymerase II-specific"/>
    <property type="evidence" value="ECO:0007669"/>
    <property type="project" value="TreeGrafter"/>
</dbReference>
<keyword evidence="5" id="KW-0539">Nucleus</keyword>
<dbReference type="OrthoDB" id="1272441at2759"/>
<dbReference type="FunFam" id="1.10.20.10:FF:000062">
    <property type="entry name" value="Nuclear transcription factor Y subunit C"/>
    <property type="match status" value="1"/>
</dbReference>
<dbReference type="GO" id="GO:0000978">
    <property type="term" value="F:RNA polymerase II cis-regulatory region sequence-specific DNA binding"/>
    <property type="evidence" value="ECO:0007669"/>
    <property type="project" value="TreeGrafter"/>
</dbReference>
<organism evidence="9 10">
    <name type="scientific">Sporidiobolus salmonicolor</name>
    <name type="common">Yeast-like fungus</name>
    <name type="synonym">Sporobolomyces salmonicolor</name>
    <dbReference type="NCBI Taxonomy" id="5005"/>
    <lineage>
        <taxon>Eukaryota</taxon>
        <taxon>Fungi</taxon>
        <taxon>Dikarya</taxon>
        <taxon>Basidiomycota</taxon>
        <taxon>Pucciniomycotina</taxon>
        <taxon>Microbotryomycetes</taxon>
        <taxon>Sporidiobolales</taxon>
        <taxon>Sporidiobolaceae</taxon>
        <taxon>Sporobolomyces</taxon>
    </lineage>
</organism>
<evidence type="ECO:0000256" key="7">
    <source>
        <dbReference type="SAM" id="MobiDB-lite"/>
    </source>
</evidence>
<dbReference type="InterPro" id="IPR050568">
    <property type="entry name" value="Transcr_DNA_Rep_Reg"/>
</dbReference>
<feature type="domain" description="Transcription factor CBF/NF-Y/archaeal histone" evidence="8">
    <location>
        <begin position="36"/>
        <end position="98"/>
    </location>
</feature>
<dbReference type="SUPFAM" id="SSF47113">
    <property type="entry name" value="Histone-fold"/>
    <property type="match status" value="1"/>
</dbReference>
<dbReference type="GO" id="GO:0016602">
    <property type="term" value="C:CCAAT-binding factor complex"/>
    <property type="evidence" value="ECO:0007669"/>
    <property type="project" value="TreeGrafter"/>
</dbReference>
<sequence length="260" mass="27826">MADHPPTPLTRSVNEFWQHTLNIAEHNEDDFKHQALPLARIKKVAKMDPDVQMISSEVTVLFEKACQIFIQELTARAHLVSLASRRRTLSRADVAQAVSRSDMFDFLIDIVPREERNAASASSSHAGPPKSTSTSSSKRPSRSRKASQRDSTGGEEDNIAAAAAYGMGFGLAGIEGSPPSVLLPPPAAPGSDEHDMKRLRLGESETALGEGGLGRMGGMADVAGQLGELDAGEAGAFYLSQMEAVGDQVLFLFAFPALRP</sequence>
<dbReference type="AlphaFoldDB" id="A0A0D6EMQ8"/>